<reference evidence="2" key="1">
    <citation type="journal article" date="2019" name="Int. J. Syst. Evol. Microbiol.">
        <title>The Global Catalogue of Microorganisms (GCM) 10K type strain sequencing project: providing services to taxonomists for standard genome sequencing and annotation.</title>
        <authorList>
            <consortium name="The Broad Institute Genomics Platform"/>
            <consortium name="The Broad Institute Genome Sequencing Center for Infectious Disease"/>
            <person name="Wu L."/>
            <person name="Ma J."/>
        </authorList>
    </citation>
    <scope>NUCLEOTIDE SEQUENCE [LARGE SCALE GENOMIC DNA]</scope>
    <source>
        <strain evidence="2">JCM 14370</strain>
    </source>
</reference>
<sequence>MNPFVAFLNRYTTASPEHEAAFDEFTSNAKVDGTQPLTLDTEVGRKLFQLFDQSNPPAVILTGNAGDGKTYLCRKIIEVFTGRPFTGWQSDVAKQEFFRQDAKLWVIKDLSEMGVEASGQILRGLNARLKGLGTIPSLIAANEGRLRAQLASLGLPELQAEVDRQLQNGPDPSRPVLVIDLNRIPTSSYIPQVLSWMTDPERWTGCEGCTARKDCPILHNATRLQEETIQQRVLRLYELLEHLEHHVTVRDQLVHMAFTVTGGLTCQKVRQQQTKSSEWRDQARNYAYYNNLWGQEATETFRKKATALKLFARLDVAGQSVFQVDHFIISDHSATESPAYQRVFREAIDLGHTLFQQERGSYLLGDQLEKAVEFVKDWLPHCRRKVFFEWHNEGAILNLLPFQHLPEYLKLLQDQKNTLQDWQLRKMVLGLNRAFSGLFVQETDHLYVTSHYGQGGRSTIPIIRQKIPVEQLDLEVRTTEGQFVPARPQMTLEITNVKLSPEPVRWKVNLLRFEFVMRRAVGGTPNVLSEECDLDIRHLKDELLTRFQAAPTGEHIEFFELTGTGYRPQVLRLPRSVEA</sequence>
<comment type="caution">
    <text evidence="1">The sequence shown here is derived from an EMBL/GenBank/DDBJ whole genome shotgun (WGS) entry which is preliminary data.</text>
</comment>
<accession>A0ABQ2CZN5</accession>
<evidence type="ECO:0008006" key="3">
    <source>
        <dbReference type="Google" id="ProtNLM"/>
    </source>
</evidence>
<dbReference type="Proteomes" id="UP000632222">
    <property type="component" value="Unassembled WGS sequence"/>
</dbReference>
<protein>
    <recommendedName>
        <fullName evidence="3">AAA+ ATPase domain-containing protein</fullName>
    </recommendedName>
</protein>
<evidence type="ECO:0000313" key="1">
    <source>
        <dbReference type="EMBL" id="GGJ36278.1"/>
    </source>
</evidence>
<proteinExistence type="predicted"/>
<organism evidence="1 2">
    <name type="scientific">Deinococcus roseus</name>
    <dbReference type="NCBI Taxonomy" id="392414"/>
    <lineage>
        <taxon>Bacteria</taxon>
        <taxon>Thermotogati</taxon>
        <taxon>Deinococcota</taxon>
        <taxon>Deinococci</taxon>
        <taxon>Deinococcales</taxon>
        <taxon>Deinococcaceae</taxon>
        <taxon>Deinococcus</taxon>
    </lineage>
</organism>
<evidence type="ECO:0000313" key="2">
    <source>
        <dbReference type="Proteomes" id="UP000632222"/>
    </source>
</evidence>
<name>A0ABQ2CZN5_9DEIO</name>
<dbReference type="EMBL" id="BMOD01000007">
    <property type="protein sequence ID" value="GGJ36278.1"/>
    <property type="molecule type" value="Genomic_DNA"/>
</dbReference>
<keyword evidence="2" id="KW-1185">Reference proteome</keyword>
<dbReference type="RefSeq" id="WP_189002830.1">
    <property type="nucleotide sequence ID" value="NZ_BMOD01000007.1"/>
</dbReference>
<gene>
    <name evidence="1" type="ORF">GCM10008938_22980</name>
</gene>